<dbReference type="InterPro" id="IPR013656">
    <property type="entry name" value="PAS_4"/>
</dbReference>
<keyword evidence="3" id="KW-0808">Transferase</keyword>
<dbReference type="InterPro" id="IPR052155">
    <property type="entry name" value="Biofilm_reg_signaling"/>
</dbReference>
<accession>A0ABW7ITV4</accession>
<dbReference type="Gene3D" id="3.30.450.20">
    <property type="entry name" value="PAS domain"/>
    <property type="match status" value="2"/>
</dbReference>
<evidence type="ECO:0000259" key="2">
    <source>
        <dbReference type="PROSITE" id="PS50887"/>
    </source>
</evidence>
<dbReference type="Pfam" id="PF13426">
    <property type="entry name" value="PAS_9"/>
    <property type="match status" value="1"/>
</dbReference>
<evidence type="ECO:0000313" key="4">
    <source>
        <dbReference type="Proteomes" id="UP001607151"/>
    </source>
</evidence>
<protein>
    <submittedName>
        <fullName evidence="3">Diguanylate cyclase domain-containing protein</fullName>
        <ecNumber evidence="3">2.7.7.65</ecNumber>
    </submittedName>
</protein>
<comment type="caution">
    <text evidence="3">The sequence shown here is derived from an EMBL/GenBank/DDBJ whole genome shotgun (WGS) entry which is preliminary data.</text>
</comment>
<dbReference type="GO" id="GO:0052621">
    <property type="term" value="F:diguanylate cyclase activity"/>
    <property type="evidence" value="ECO:0007669"/>
    <property type="project" value="UniProtKB-EC"/>
</dbReference>
<dbReference type="PANTHER" id="PTHR44757">
    <property type="entry name" value="DIGUANYLATE CYCLASE DGCP"/>
    <property type="match status" value="1"/>
</dbReference>
<dbReference type="PROSITE" id="PS50887">
    <property type="entry name" value="GGDEF"/>
    <property type="match status" value="1"/>
</dbReference>
<dbReference type="InterPro" id="IPR035965">
    <property type="entry name" value="PAS-like_dom_sf"/>
</dbReference>
<dbReference type="EC" id="2.7.7.65" evidence="3"/>
<dbReference type="Proteomes" id="UP001607151">
    <property type="component" value="Unassembled WGS sequence"/>
</dbReference>
<dbReference type="InterPro" id="IPR000700">
    <property type="entry name" value="PAS-assoc_C"/>
</dbReference>
<sequence length="567" mass="64278">MMTLIGLLIIFYLHRTYRERFLSLIKSAPIAVFIVDCQNGEILDASRKAIQLLSLRRVGKRFLLPSLMSPQKFLTILEDAQHDPFQYWNISEHNQQPLHFSFISTISNGQKVWVVYVSPYSGNMDHNKNTSLAFQALNSLSEQVFIKDLDGNVLATNRAYDRFWYQREQEGIGMETVVITDGRKSQQRWTSTPDGESCLLETHFTPLIAQDGKVTAVVGISHDVSDWYYTQQSYSDEVDKRHTMELDLARSETLLQSILHASPDPIAMFNQNRIHEACNQAYADSLGIVKTEDIIGHRLDEILPEDTVSRFIETDLEVLEKKQTIRFIDRISSVGENPTWYDVLKAPYIEPYTGNTGCLLIARDVTEHFLIKQKLAEANAELERLSYFDQKLKISNRRYFDDQLHAVWRLHLRQQSPLTVMVCKIDFLNSYQEHYGTQVCSDGLTQIAAAFESVIQRGADLVASNGDDEFMFLLPETEAPACLFLANKIHQTMKALAIECDPPLNSKYLTVSIGVASGIPKKGITPTSIVDAAYEALELAEKNGRNQTQVNYQYLSLNGSSGANNPL</sequence>
<dbReference type="Pfam" id="PF08448">
    <property type="entry name" value="PAS_4"/>
    <property type="match status" value="1"/>
</dbReference>
<organism evidence="3 4">
    <name type="scientific">Vibrio rumoiensis</name>
    <dbReference type="NCBI Taxonomy" id="76258"/>
    <lineage>
        <taxon>Bacteria</taxon>
        <taxon>Pseudomonadati</taxon>
        <taxon>Pseudomonadota</taxon>
        <taxon>Gammaproteobacteria</taxon>
        <taxon>Vibrionales</taxon>
        <taxon>Vibrionaceae</taxon>
        <taxon>Vibrio</taxon>
    </lineage>
</organism>
<dbReference type="InterPro" id="IPR000014">
    <property type="entry name" value="PAS"/>
</dbReference>
<dbReference type="SUPFAM" id="SSF55073">
    <property type="entry name" value="Nucleotide cyclase"/>
    <property type="match status" value="1"/>
</dbReference>
<dbReference type="CDD" id="cd01949">
    <property type="entry name" value="GGDEF"/>
    <property type="match status" value="1"/>
</dbReference>
<gene>
    <name evidence="3" type="ORF">ACGRQ9_03000</name>
</gene>
<dbReference type="PANTHER" id="PTHR44757:SF2">
    <property type="entry name" value="BIOFILM ARCHITECTURE MAINTENANCE PROTEIN MBAA"/>
    <property type="match status" value="1"/>
</dbReference>
<dbReference type="NCBIfam" id="TIGR00254">
    <property type="entry name" value="GGDEF"/>
    <property type="match status" value="1"/>
</dbReference>
<evidence type="ECO:0000313" key="3">
    <source>
        <dbReference type="EMBL" id="MFH0264480.1"/>
    </source>
</evidence>
<dbReference type="SMART" id="SM00091">
    <property type="entry name" value="PAS"/>
    <property type="match status" value="3"/>
</dbReference>
<dbReference type="Pfam" id="PF13188">
    <property type="entry name" value="PAS_8"/>
    <property type="match status" value="1"/>
</dbReference>
<dbReference type="RefSeq" id="WP_394607243.1">
    <property type="nucleotide sequence ID" value="NZ_JBIHSN010000002.1"/>
</dbReference>
<dbReference type="Gene3D" id="3.30.70.270">
    <property type="match status" value="1"/>
</dbReference>
<dbReference type="Pfam" id="PF00990">
    <property type="entry name" value="GGDEF"/>
    <property type="match status" value="1"/>
</dbReference>
<dbReference type="SUPFAM" id="SSF55785">
    <property type="entry name" value="PYP-like sensor domain (PAS domain)"/>
    <property type="match status" value="2"/>
</dbReference>
<name>A0ABW7ITV4_9VIBR</name>
<dbReference type="NCBIfam" id="TIGR00229">
    <property type="entry name" value="sensory_box"/>
    <property type="match status" value="1"/>
</dbReference>
<dbReference type="EMBL" id="JBIHSN010000002">
    <property type="protein sequence ID" value="MFH0264480.1"/>
    <property type="molecule type" value="Genomic_DNA"/>
</dbReference>
<evidence type="ECO:0000259" key="1">
    <source>
        <dbReference type="PROSITE" id="PS50113"/>
    </source>
</evidence>
<dbReference type="SMART" id="SM00267">
    <property type="entry name" value="GGDEF"/>
    <property type="match status" value="1"/>
</dbReference>
<dbReference type="InterPro" id="IPR043128">
    <property type="entry name" value="Rev_trsase/Diguanyl_cyclase"/>
</dbReference>
<feature type="domain" description="PAC" evidence="1">
    <location>
        <begin position="183"/>
        <end position="236"/>
    </location>
</feature>
<keyword evidence="4" id="KW-1185">Reference proteome</keyword>
<dbReference type="InterPro" id="IPR000160">
    <property type="entry name" value="GGDEF_dom"/>
</dbReference>
<dbReference type="InterPro" id="IPR029787">
    <property type="entry name" value="Nucleotide_cyclase"/>
</dbReference>
<dbReference type="PROSITE" id="PS50113">
    <property type="entry name" value="PAC"/>
    <property type="match status" value="1"/>
</dbReference>
<keyword evidence="3" id="KW-0548">Nucleotidyltransferase</keyword>
<proteinExistence type="predicted"/>
<reference evidence="3 4" key="1">
    <citation type="submission" date="2024-10" db="EMBL/GenBank/DDBJ databases">
        <authorList>
            <person name="Yibar A."/>
            <person name="Saticioglu I.B."/>
            <person name="Duman M."/>
            <person name="Ajmi N."/>
            <person name="Gurler F."/>
            <person name="Ay H."/>
            <person name="Onuk E."/>
            <person name="Guler S."/>
            <person name="Romalde J.L."/>
        </authorList>
    </citation>
    <scope>NUCLEOTIDE SEQUENCE [LARGE SCALE GENOMIC DNA]</scope>
    <source>
        <strain evidence="3 4">14-MA-B</strain>
    </source>
</reference>
<feature type="domain" description="GGDEF" evidence="2">
    <location>
        <begin position="416"/>
        <end position="553"/>
    </location>
</feature>